<evidence type="ECO:0000313" key="4">
    <source>
        <dbReference type="EMBL" id="KHN88344.1"/>
    </source>
</evidence>
<dbReference type="STRING" id="6265.A0A0B2W3U6"/>
<organism evidence="4 5">
    <name type="scientific">Toxocara canis</name>
    <name type="common">Canine roundworm</name>
    <dbReference type="NCBI Taxonomy" id="6265"/>
    <lineage>
        <taxon>Eukaryota</taxon>
        <taxon>Metazoa</taxon>
        <taxon>Ecdysozoa</taxon>
        <taxon>Nematoda</taxon>
        <taxon>Chromadorea</taxon>
        <taxon>Rhabditida</taxon>
        <taxon>Spirurina</taxon>
        <taxon>Ascaridomorpha</taxon>
        <taxon>Ascaridoidea</taxon>
        <taxon>Toxocaridae</taxon>
        <taxon>Toxocara</taxon>
    </lineage>
</organism>
<dbReference type="PANTHER" id="PTHR31019:SF1">
    <property type="entry name" value="SMALL INTEGRAL MEMBRANE PROTEIN 14"/>
    <property type="match status" value="1"/>
</dbReference>
<dbReference type="GO" id="GO:0005783">
    <property type="term" value="C:endoplasmic reticulum"/>
    <property type="evidence" value="ECO:0007669"/>
    <property type="project" value="TreeGrafter"/>
</dbReference>
<proteinExistence type="predicted"/>
<dbReference type="Proteomes" id="UP000031036">
    <property type="component" value="Unassembled WGS sequence"/>
</dbReference>
<dbReference type="OrthoDB" id="10054061at2759"/>
<dbReference type="PANTHER" id="PTHR31019">
    <property type="entry name" value="SMALL INTEGRAL MEMBRANE PROTEIN 14"/>
    <property type="match status" value="1"/>
</dbReference>
<sequence>MMSDDPCECIFNHETAMRRLLSLLRDSQGYCTDSECIQDAPGPQGAGILAGGNNLLMITVLWGILALAMYFMRPNSMRSRPAESLSKPGPSHDPNGQEPPAPDVN</sequence>
<dbReference type="EMBL" id="JPKZ01000253">
    <property type="protein sequence ID" value="KHN88344.1"/>
    <property type="molecule type" value="Genomic_DNA"/>
</dbReference>
<feature type="region of interest" description="Disordered" evidence="2">
    <location>
        <begin position="78"/>
        <end position="105"/>
    </location>
</feature>
<evidence type="ECO:0000256" key="2">
    <source>
        <dbReference type="SAM" id="MobiDB-lite"/>
    </source>
</evidence>
<dbReference type="AlphaFoldDB" id="A0A0B2W3U6"/>
<evidence type="ECO:0000256" key="1">
    <source>
        <dbReference type="ARBA" id="ARBA00017902"/>
    </source>
</evidence>
<keyword evidence="3" id="KW-0472">Membrane</keyword>
<keyword evidence="5" id="KW-1185">Reference proteome</keyword>
<name>A0A0B2W3U6_TOXCA</name>
<protein>
    <recommendedName>
        <fullName evidence="1">Small integral membrane protein 14</fullName>
    </recommendedName>
</protein>
<keyword evidence="3" id="KW-0812">Transmembrane</keyword>
<reference evidence="4 5" key="1">
    <citation type="submission" date="2014-11" db="EMBL/GenBank/DDBJ databases">
        <title>Genetic blueprint of the zoonotic pathogen Toxocara canis.</title>
        <authorList>
            <person name="Zhu X.-Q."/>
            <person name="Korhonen P.K."/>
            <person name="Cai H."/>
            <person name="Young N.D."/>
            <person name="Nejsum P."/>
            <person name="von Samson-Himmelstjerna G."/>
            <person name="Boag P.R."/>
            <person name="Tan P."/>
            <person name="Li Q."/>
            <person name="Min J."/>
            <person name="Yang Y."/>
            <person name="Wang X."/>
            <person name="Fang X."/>
            <person name="Hall R.S."/>
            <person name="Hofmann A."/>
            <person name="Sternberg P.W."/>
            <person name="Jex A.R."/>
            <person name="Gasser R.B."/>
        </authorList>
    </citation>
    <scope>NUCLEOTIDE SEQUENCE [LARGE SCALE GENOMIC DNA]</scope>
    <source>
        <strain evidence="4">PN_DK_2014</strain>
    </source>
</reference>
<gene>
    <name evidence="4" type="primary">SMIM14</name>
    <name evidence="4" type="ORF">Tcan_15695</name>
</gene>
<keyword evidence="3" id="KW-1133">Transmembrane helix</keyword>
<accession>A0A0B2W3U6</accession>
<comment type="caution">
    <text evidence="4">The sequence shown here is derived from an EMBL/GenBank/DDBJ whole genome shotgun (WGS) entry which is preliminary data.</text>
</comment>
<feature type="transmembrane region" description="Helical" evidence="3">
    <location>
        <begin position="55"/>
        <end position="72"/>
    </location>
</feature>
<dbReference type="InterPro" id="IPR020309">
    <property type="entry name" value="Smim-14"/>
</dbReference>
<evidence type="ECO:0000313" key="5">
    <source>
        <dbReference type="Proteomes" id="UP000031036"/>
    </source>
</evidence>
<dbReference type="OMA" id="ACTDTEC"/>
<evidence type="ECO:0000256" key="3">
    <source>
        <dbReference type="SAM" id="Phobius"/>
    </source>
</evidence>
<dbReference type="Pfam" id="PF11027">
    <property type="entry name" value="DUF2615"/>
    <property type="match status" value="1"/>
</dbReference>